<evidence type="ECO:0000313" key="3">
    <source>
        <dbReference type="EMBL" id="EDY21809.1"/>
    </source>
</evidence>
<dbReference type="InParanoid" id="B4CWL7"/>
<proteinExistence type="predicted"/>
<sequence precursor="true">MISPVRPQNKTWHGWRAFAAVLAGAAAAISSAHAANVLPAITAQPAGLVAQPGGLDFAKDDDFLEDLEHRSFLFFWETANPANGLVPDRAKADGSGPGKIASIGSVGFGLTALCIGAQHGWINRAAAYDRVLTTLRFFAEKVPSEHGFYFHFVDMKTGQRAWNSELSSIDTWLLLSGVLTVRQYFHGTEVEQLATKLYEQADWQWMQNGGETLNMGWKPESGFLEHRWDGFSEHLAMYLMAMSSPTHGVGADAWKAIKREPALTHYQGFTYYQYPPLFIHQYPHAWIDFRDQKDAFTDYWANSKAATLAHEKFCESLKDRFPAYEKLWGITASESQKGYMDWGGPPVGNRVGFDQRIDGTVVPCAAGGSIPFAPQDCISDLRRMQQEYGSKIYLKYGFVDAFNPQSGWVGANVLGIDVGITLVMAENYRTGFVWHTFMANPEIAQAMKVAGFVRTVAAATTR</sequence>
<accession>B4CWL7</accession>
<keyword evidence="4" id="KW-1185">Reference proteome</keyword>
<organism evidence="3 4">
    <name type="scientific">Chthoniobacter flavus Ellin428</name>
    <dbReference type="NCBI Taxonomy" id="497964"/>
    <lineage>
        <taxon>Bacteria</taxon>
        <taxon>Pseudomonadati</taxon>
        <taxon>Verrucomicrobiota</taxon>
        <taxon>Spartobacteria</taxon>
        <taxon>Chthoniobacterales</taxon>
        <taxon>Chthoniobacteraceae</taxon>
        <taxon>Chthoniobacter</taxon>
    </lineage>
</organism>
<name>B4CWL7_9BACT</name>
<comment type="caution">
    <text evidence="3">The sequence shown here is derived from an EMBL/GenBank/DDBJ whole genome shotgun (WGS) entry which is preliminary data.</text>
</comment>
<dbReference type="PIRSF" id="PIRSF028431">
    <property type="entry name" value="UCP028431"/>
    <property type="match status" value="1"/>
</dbReference>
<protein>
    <recommendedName>
        <fullName evidence="2">Glycoamylase-like domain-containing protein</fullName>
    </recommendedName>
</protein>
<dbReference type="STRING" id="497964.CfE428DRAFT_1055"/>
<evidence type="ECO:0000313" key="4">
    <source>
        <dbReference type="Proteomes" id="UP000005824"/>
    </source>
</evidence>
<evidence type="ECO:0000256" key="1">
    <source>
        <dbReference type="SAM" id="SignalP"/>
    </source>
</evidence>
<dbReference type="Proteomes" id="UP000005824">
    <property type="component" value="Unassembled WGS sequence"/>
</dbReference>
<dbReference type="InterPro" id="IPR019282">
    <property type="entry name" value="Glycoamylase-like_cons_dom"/>
</dbReference>
<keyword evidence="1" id="KW-0732">Signal</keyword>
<dbReference type="AlphaFoldDB" id="B4CWL7"/>
<gene>
    <name evidence="3" type="ORF">CfE428DRAFT_1055</name>
</gene>
<feature type="domain" description="Glycoamylase-like" evidence="2">
    <location>
        <begin position="226"/>
        <end position="441"/>
    </location>
</feature>
<dbReference type="eggNOG" id="COG5368">
    <property type="taxonomic scope" value="Bacteria"/>
</dbReference>
<dbReference type="Gene3D" id="1.50.10.140">
    <property type="match status" value="1"/>
</dbReference>
<reference evidence="3 4" key="1">
    <citation type="journal article" date="2011" name="J. Bacteriol.">
        <title>Genome sequence of Chthoniobacter flavus Ellin428, an aerobic heterotrophic soil bacterium.</title>
        <authorList>
            <person name="Kant R."/>
            <person name="van Passel M.W."/>
            <person name="Palva A."/>
            <person name="Lucas S."/>
            <person name="Lapidus A."/>
            <person name="Glavina Del Rio T."/>
            <person name="Dalin E."/>
            <person name="Tice H."/>
            <person name="Bruce D."/>
            <person name="Goodwin L."/>
            <person name="Pitluck S."/>
            <person name="Larimer F.W."/>
            <person name="Land M.L."/>
            <person name="Hauser L."/>
            <person name="Sangwan P."/>
            <person name="de Vos W.M."/>
            <person name="Janssen P.H."/>
            <person name="Smidt H."/>
        </authorList>
    </citation>
    <scope>NUCLEOTIDE SEQUENCE [LARGE SCALE GENOMIC DNA]</scope>
    <source>
        <strain evidence="3 4">Ellin428</strain>
    </source>
</reference>
<feature type="chain" id="PRO_5002800174" description="Glycoamylase-like domain-containing protein" evidence="1">
    <location>
        <begin position="35"/>
        <end position="462"/>
    </location>
</feature>
<dbReference type="EMBL" id="ABVL01000002">
    <property type="protein sequence ID" value="EDY21809.1"/>
    <property type="molecule type" value="Genomic_DNA"/>
</dbReference>
<dbReference type="Pfam" id="PF10091">
    <property type="entry name" value="Glycoamylase"/>
    <property type="match status" value="1"/>
</dbReference>
<dbReference type="InterPro" id="IPR016883">
    <property type="entry name" value="UCP028431"/>
</dbReference>
<feature type="signal peptide" evidence="1">
    <location>
        <begin position="1"/>
        <end position="34"/>
    </location>
</feature>
<evidence type="ECO:0000259" key="2">
    <source>
        <dbReference type="Pfam" id="PF10091"/>
    </source>
</evidence>